<keyword evidence="4" id="KW-1185">Reference proteome</keyword>
<reference evidence="3 4" key="1">
    <citation type="submission" date="2024-02" db="EMBL/GenBank/DDBJ databases">
        <title>Roseibium algae sp. nov., isolated from marine alga (Grateloupia sp.), showing potential in myo-inositol conversion.</title>
        <authorList>
            <person name="Wang Y."/>
        </authorList>
    </citation>
    <scope>NUCLEOTIDE SEQUENCE [LARGE SCALE GENOMIC DNA]</scope>
    <source>
        <strain evidence="3 4">H3510</strain>
    </source>
</reference>
<evidence type="ECO:0000313" key="3">
    <source>
        <dbReference type="EMBL" id="MEJ8473458.1"/>
    </source>
</evidence>
<evidence type="ECO:0000256" key="1">
    <source>
        <dbReference type="SAM" id="Phobius"/>
    </source>
</evidence>
<dbReference type="EMBL" id="JBAKIA010000002">
    <property type="protein sequence ID" value="MEJ8473458.1"/>
    <property type="molecule type" value="Genomic_DNA"/>
</dbReference>
<dbReference type="Proteomes" id="UP001385499">
    <property type="component" value="Unassembled WGS sequence"/>
</dbReference>
<keyword evidence="1" id="KW-0812">Transmembrane</keyword>
<name>A0ABU8TI01_9HYPH</name>
<feature type="domain" description="Predicted membrane protein YciQ-like C-terminal" evidence="2">
    <location>
        <begin position="32"/>
        <end position="239"/>
    </location>
</feature>
<accession>A0ABU8TI01</accession>
<organism evidence="3 4">
    <name type="scientific">Roseibium algae</name>
    <dbReference type="NCBI Taxonomy" id="3123038"/>
    <lineage>
        <taxon>Bacteria</taxon>
        <taxon>Pseudomonadati</taxon>
        <taxon>Pseudomonadota</taxon>
        <taxon>Alphaproteobacteria</taxon>
        <taxon>Hyphomicrobiales</taxon>
        <taxon>Stappiaceae</taxon>
        <taxon>Roseibium</taxon>
    </lineage>
</organism>
<dbReference type="InterPro" id="IPR048389">
    <property type="entry name" value="YciQ-like_C"/>
</dbReference>
<proteinExistence type="predicted"/>
<sequence>MILAKEEDVMVLRLADGTQPNLAQHTTAGPLPKGEAAIEAFLTGRGSPLALDKDNGEAIKKLGEKFRSAIADEYRGVYFVANGWYLFTGFVLSVIAVASLFLFGNLSDDEFERSILFCFLSIFSTGISFGLAHLVAKPFKSVVGEAFEDFVTLMSFSALTVGGLYLVNLLTALITDAGSQIPLLPLFVLVMVILLIVYTIYIDVPTTEGRSKMDEIEGLKLYLSVAEKERLNMSGVPEMTTGILKNCFPMPSPLALNSHGPRVFRRGYPALPGRKMTVIIVRPGTAAATSIPVISAPVSGQRQHRWPDRFNLHYPLRSLRVRDLRAVDHPVAAVAAVAAGAGNRCLLEATANLNR</sequence>
<protein>
    <recommendedName>
        <fullName evidence="2">Predicted membrane protein YciQ-like C-terminal domain-containing protein</fullName>
    </recommendedName>
</protein>
<feature type="transmembrane region" description="Helical" evidence="1">
    <location>
        <begin position="115"/>
        <end position="136"/>
    </location>
</feature>
<feature type="transmembrane region" description="Helical" evidence="1">
    <location>
        <begin position="156"/>
        <end position="174"/>
    </location>
</feature>
<feature type="transmembrane region" description="Helical" evidence="1">
    <location>
        <begin position="84"/>
        <end position="103"/>
    </location>
</feature>
<gene>
    <name evidence="3" type="ORF">V6575_05115</name>
</gene>
<dbReference type="RefSeq" id="WP_340273352.1">
    <property type="nucleotide sequence ID" value="NZ_JBAKIA010000002.1"/>
</dbReference>
<evidence type="ECO:0000259" key="2">
    <source>
        <dbReference type="Pfam" id="PF20990"/>
    </source>
</evidence>
<comment type="caution">
    <text evidence="3">The sequence shown here is derived from an EMBL/GenBank/DDBJ whole genome shotgun (WGS) entry which is preliminary data.</text>
</comment>
<dbReference type="Pfam" id="PF20990">
    <property type="entry name" value="DUF2207_C"/>
    <property type="match status" value="1"/>
</dbReference>
<feature type="transmembrane region" description="Helical" evidence="1">
    <location>
        <begin position="181"/>
        <end position="201"/>
    </location>
</feature>
<evidence type="ECO:0000313" key="4">
    <source>
        <dbReference type="Proteomes" id="UP001385499"/>
    </source>
</evidence>
<keyword evidence="1" id="KW-0472">Membrane</keyword>
<keyword evidence="1" id="KW-1133">Transmembrane helix</keyword>